<feature type="compositionally biased region" description="Low complexity" evidence="1">
    <location>
        <begin position="63"/>
        <end position="74"/>
    </location>
</feature>
<gene>
    <name evidence="2" type="ORF">Plo01_24550</name>
</gene>
<evidence type="ECO:0000313" key="3">
    <source>
        <dbReference type="Proteomes" id="UP000616724"/>
    </source>
</evidence>
<protein>
    <submittedName>
        <fullName evidence="2">Uncharacterized protein</fullName>
    </submittedName>
</protein>
<organism evidence="2 3">
    <name type="scientific">Planobispora longispora</name>
    <dbReference type="NCBI Taxonomy" id="28887"/>
    <lineage>
        <taxon>Bacteria</taxon>
        <taxon>Bacillati</taxon>
        <taxon>Actinomycetota</taxon>
        <taxon>Actinomycetes</taxon>
        <taxon>Streptosporangiales</taxon>
        <taxon>Streptosporangiaceae</taxon>
        <taxon>Planobispora</taxon>
    </lineage>
</organism>
<sequence length="441" mass="47906">MTGAPPPEETPRDWFAPRQDAPPAPQDGSPTPQDGPPRREQGGFPPREQVGAPSPLPRRRPRQQFAPQQQFAAPREPEDLQEPPRGAPWPTAGSWPPPPEAAGPPAPGQAPRAPRPQRPVSPGHRPGGSWPPRRQAFSDQQVWPPPQEPSDDSPGTATQPFPAIPASPLPRHAFAAAQGRQDGLGAGPAREDDLGAGRVRADDLGAGRVRADDLGARGPQEDEPGTRREPEDTSGAGREPVSEADGSPRPPRRRRTVLRAIGAVLAVALAVGIPTWDDYRLYRTGNPDYRFHPVAAGGTGTLMNVAWQVEVEQADSLPGAGPAKPGRQWLKIRVIRTSLNMEGVVRSAQPEVEVRHPDGRSWQALFDSNDLPLDLKEHKVGTPYRYDLISVVPEDVADRVQVHVIPNPARLSLEEQSVEELFKSAATEKPEPQDQVLVFRR</sequence>
<name>A0A8J3RKV7_9ACTN</name>
<comment type="caution">
    <text evidence="2">The sequence shown here is derived from an EMBL/GenBank/DDBJ whole genome shotgun (WGS) entry which is preliminary data.</text>
</comment>
<feature type="region of interest" description="Disordered" evidence="1">
    <location>
        <begin position="1"/>
        <end position="253"/>
    </location>
</feature>
<dbReference type="Proteomes" id="UP000616724">
    <property type="component" value="Unassembled WGS sequence"/>
</dbReference>
<reference evidence="2 3" key="1">
    <citation type="submission" date="2021-01" db="EMBL/GenBank/DDBJ databases">
        <title>Whole genome shotgun sequence of Planobispora longispora NBRC 13918.</title>
        <authorList>
            <person name="Komaki H."/>
            <person name="Tamura T."/>
        </authorList>
    </citation>
    <scope>NUCLEOTIDE SEQUENCE [LARGE SCALE GENOMIC DNA]</scope>
    <source>
        <strain evidence="2 3">NBRC 13918</strain>
    </source>
</reference>
<dbReference type="RefSeq" id="WP_203890655.1">
    <property type="nucleotide sequence ID" value="NZ_BOOH01000019.1"/>
</dbReference>
<evidence type="ECO:0000313" key="2">
    <source>
        <dbReference type="EMBL" id="GIH76026.1"/>
    </source>
</evidence>
<keyword evidence="3" id="KW-1185">Reference proteome</keyword>
<evidence type="ECO:0000256" key="1">
    <source>
        <dbReference type="SAM" id="MobiDB-lite"/>
    </source>
</evidence>
<accession>A0A8J3RKV7</accession>
<dbReference type="AlphaFoldDB" id="A0A8J3RKV7"/>
<dbReference type="EMBL" id="BOOH01000019">
    <property type="protein sequence ID" value="GIH76026.1"/>
    <property type="molecule type" value="Genomic_DNA"/>
</dbReference>
<feature type="compositionally biased region" description="Basic and acidic residues" evidence="1">
    <location>
        <begin position="189"/>
        <end position="215"/>
    </location>
</feature>
<proteinExistence type="predicted"/>
<feature type="compositionally biased region" description="Pro residues" evidence="1">
    <location>
        <begin position="95"/>
        <end position="119"/>
    </location>
</feature>